<protein>
    <submittedName>
        <fullName evidence="2">Uncharacterized protein</fullName>
    </submittedName>
</protein>
<accession>A0ABN9SQG3</accession>
<proteinExistence type="predicted"/>
<comment type="caution">
    <text evidence="2">The sequence shown here is derived from an EMBL/GenBank/DDBJ whole genome shotgun (WGS) entry which is preliminary data.</text>
</comment>
<feature type="compositionally biased region" description="Gly residues" evidence="1">
    <location>
        <begin position="37"/>
        <end position="51"/>
    </location>
</feature>
<feature type="region of interest" description="Disordered" evidence="1">
    <location>
        <begin position="1"/>
        <end position="96"/>
    </location>
</feature>
<name>A0ABN9SQG3_9DINO</name>
<dbReference type="EMBL" id="CAUYUJ010012558">
    <property type="protein sequence ID" value="CAK0834175.1"/>
    <property type="molecule type" value="Genomic_DNA"/>
</dbReference>
<keyword evidence="3" id="KW-1185">Reference proteome</keyword>
<evidence type="ECO:0000313" key="2">
    <source>
        <dbReference type="EMBL" id="CAK0834175.1"/>
    </source>
</evidence>
<sequence length="96" mass="10270">MCPRETARGRNNQSPDLGANACTRLARHRKSRPPGYLGQGSSSGGRQGAAGGRAELARARAPGRPTTPATAMVESRRTRKEEEEEEEDCSGLLIAH</sequence>
<evidence type="ECO:0000256" key="1">
    <source>
        <dbReference type="SAM" id="MobiDB-lite"/>
    </source>
</evidence>
<evidence type="ECO:0000313" key="3">
    <source>
        <dbReference type="Proteomes" id="UP001189429"/>
    </source>
</evidence>
<dbReference type="Proteomes" id="UP001189429">
    <property type="component" value="Unassembled WGS sequence"/>
</dbReference>
<organism evidence="2 3">
    <name type="scientific">Prorocentrum cordatum</name>
    <dbReference type="NCBI Taxonomy" id="2364126"/>
    <lineage>
        <taxon>Eukaryota</taxon>
        <taxon>Sar</taxon>
        <taxon>Alveolata</taxon>
        <taxon>Dinophyceae</taxon>
        <taxon>Prorocentrales</taxon>
        <taxon>Prorocentraceae</taxon>
        <taxon>Prorocentrum</taxon>
    </lineage>
</organism>
<gene>
    <name evidence="2" type="ORF">PCOR1329_LOCUS31656</name>
</gene>
<reference evidence="2" key="1">
    <citation type="submission" date="2023-10" db="EMBL/GenBank/DDBJ databases">
        <authorList>
            <person name="Chen Y."/>
            <person name="Shah S."/>
            <person name="Dougan E. K."/>
            <person name="Thang M."/>
            <person name="Chan C."/>
        </authorList>
    </citation>
    <scope>NUCLEOTIDE SEQUENCE [LARGE SCALE GENOMIC DNA]</scope>
</reference>